<dbReference type="GO" id="GO:0034703">
    <property type="term" value="C:cation channel complex"/>
    <property type="evidence" value="ECO:0007669"/>
    <property type="project" value="TreeGrafter"/>
</dbReference>
<dbReference type="InterPro" id="IPR046460">
    <property type="entry name" value="UNC80_C"/>
</dbReference>
<sequence length="3617" mass="401954">MRVQCLQWSDQTAELTPLLMANKTTEFSRVSSVKSRASSGAGAPSIRTTEDSEQHACVPLPIQSFLWRQTNPFLGPKVGKLHEASCVVRVLMSSLLSAWSSKIFCTGCRRVCPMQLGRCRDGASSKRHSLTSYKCAHIYLRRSITHLFVYLLAPLVHCLTEEDVSNNIRLESGLPIWQALWQCRQPDLLCFSAPVKPRKAQLMFVPLIRRTLDITGTAAQGIYIGDEASTEAASFPLRSPSMVLSSPCQSQPPTSFPPPTSPSTHLQPSVQPARPTFIPPIPLKPQAQARLQKKTESARKDDKDADDREPHKTSIVRSVSEYRRDQDAVNEMRSEMRHKSLAKSNTTSAEIEGAFRLDELEHALKFVEESGSLSESYEFSDRAPLVQLKEICNGESELGDFSPGSECQVICQTCNTVVYRDGTVVGLCKCKRKSSTASQSKYKIVAKKDSSPKDEAQQPLIPPALPEVTVADADGGKSDAKTSEPSSSASRITLITPSTNLPTTSLPATTTTIGTLSPTTTTSKLTPPSSEQPKSSATAAAVSWADSGALDLFADDHSVHKINAFGADAQQASYFDVAVLRCLFIKHWSEEGIFWALKYYYQRLLQIQVLRAQEAANFRNRSSSVPAVPRFKISLDGAMEAADGRTDVEVGLGYRRNPTWAELQLNPSVSSMTFTSSKPTGDSDAARTSLEGPEGAADDQERQGRSSSVLLAKPKVAFVVDGTGTTAENDTQAKRRQSDVRDSLSPQSSNAEHRKLIKQSSSSRLSSGPPNEAIPPRRGSLATLKMLISGSPRLDSKFQRDGTSFPFPKKLSRNRSDPSLETSDIDVDDCLSTGNELSGGLPYISVVGPQSNSRRIARSQTETNVSYGRQYMPEAVGSGSFIEKNGHINLLMVLKAVTTILERQTSLRVCEMALNIGDVLLNMGCLDPLKFPIADGSCSTSTSKPAAPVIKKAPDDDYFTLLVEVLFRVYMTLGCPFGCNDGIRTPHGDFLRAQARTMLARLHRSNGLKFGRSIALHVKVTSPQRLLDLVHSFTGFCHPESAPSRPRSGSSPRDGRRPSNSTDDGRKSAPSYRNRFNESHKGVEGALINALFKPLVTKLMVDMSQLLEPENMSLYHDVRSLMAFVQERHGNPFRRVELSAMIDGRKPPAKTVRSDKHPNIGLDTIESKSTDNSEDGSQRASPSGTLAPPMPPARDQQASMRRGLFKRREKSSNAEESDIESSPSTPRNVHGVSSEEAIGSSSSPLLPSNMSKKKSGGGKLQFAFNLLKSVRTDNPNDDDASDPETAPDRHPDDTSSQEGVGSIAGGAFEVERRARGRISFKNAAKTVSLLRQKQSMSFDSNADEMENIYNRRRSLVHLLIPNSKLVNLKGIQEGTRRFAFLLETCRPGSVPDAPLLGAVLDLKSPVLARAAILLECAHFVHRCNKGQWPDWIRSSAPTGRQLSQVGLGALGNRGTPSATRRMHLIQRSAGRMFYQWGEEVGKRLEQLLEADKITAEKLVAMPHSEQRRRQLRISDDLEDFLDEAIVNDETGEKCPLALRLIAVFLLQEITAFMRETFQTIPRTRGQIRPGLHPGWEKLMSHRRWSILSNTFPAQQQQQSGSVQSIADVAAALHPSLTTERRISFSTPDSSPRGSHGTIDEASLPPGDKKGAPTTASSSTKSVRVRPHSYGGKYFQRQTSGATDELSSPGDEVGTVRVKSHRHRGQSHSAAQAVVNAVSSIVPESARRLAQGRQRLLKRGTPGQTSSQQQQQPSLESSLKHRRQTSMRTKKQSRAGQGPPMSGSHPEIDREDTSETVPLMSVEPEIEGKRKRRPSSFRASWTFRTSVMSPLPDVTECQSPEEPLPALSGLQSKRMSIFRFKSFEGNHNQQRKESSKSLRKLSSVGIGAAGDELDAPMLAQAGSTSPLADHAGGPLSPDRSPQPTAVSGQSSAHGSTNHPPPMGGGGAAAHMLPHDDEEEQMFKSMPWLKVTIRLANSFNFVCPHQRYCHPYCFERVLRQCHRLTIGLRKVHMEDLPLEGQFDRRRVLMNSWQEYQDSKRKPSQRASTAVPRRESASVRHGHAAFDKGSTVLKSLLIEKLNEIEEVKERETKLSRKLLTVDEEEDVVSEVLDTNKGAPILGYIRTQMQSIIHAPLSTVLKGAVILNDHQLQDMIPVAWEMLLQSNYHVTSTAAALFIIASVKQPEYAVDIIKRELMVDDATRRTCAIIRFYALWRNRFHCWLKMEDGAQMIFKVPPPGIDFTLPSPPIGQSQLNVVDPPWMPHVKTKVEELSLKEEEDATSQTIMTMTHTRRKQKQELVKRAVHEADERQSELRQQFHFRATPVVQQAAYEPALFHHPLGPQQSTAGAVDADDGANCDCRSHFLEKLTNRERQANEAFVTREWEELMALLRKLVLRFRPFPSQTAYSLLNYLFGFVMYYVRSPCEGSQDAIAMALSLTWLVAPSVHGLYFKDLKQTLRKEQCDHALMITANVPSAKKILVHGPDSTGIPSQFPIHEDTQFQQLLTDSLEFFNISDDSVDEYFLVDTKTGMLHTLSAYVRDFYFFHRSFYPQLNLVRFDPDQALRRMKEMAFTLKFIDTGKVMLTHSILKNSPEAVIPQRIYFLHDELTKLPAFPRKALEACFGMYGGSLGSELQAMDAMHKFVWVQLMSDLFARMENAFMFGDLHLFINVINGIMIMHCEDSVILRRCMATYLNIAIHFSPLFATNGFFLIMPTVLRCYSQRQTNMMLCRVIEFVCKQFYLLHRKPFVLQMFGSIANILDNNDSDFEIDPMRIKASYLFNLLLSLQDLESTTDQLDIMGLVSCERPAKAIDLCYREDPNTFCILTDALASCVTVCAYAPESRRSYQMLLVTHAILPHYMRRIEQETRDLNNSQTAVKHEMHVLTTLCVEFKALINSCEALARNFSGPQRTFDIVNVSGRGKSFVAESPQFFDPPTIGEENNKVFLTPRDSKKAASTWEAIDDSEVQREMFRKPRDALLALAATFLELTTSRLKEIGKLTGDNAKTPDVMDHKSHVKLSEIALSLLKLAPYDPNTMGCIGLQKYFMNIVPVTDWSVEHNRSALNIVLRRLDKTFTKIGKKGTLRRRTNWSALSNWLKGLYDTLNAFPYIAHLHPLKTMTQMCLRILIGDPSLYSDDASNSSVAQQTSSPTVLHGGTPPAIFCSAVLKLTSFLMQALGQLSFSLEYVCSPDTLGSGADKVEAVLCHILIPLFLRAGTAKKDAPQLRQKDISYCLNLMLNAINPPISKQSLAPVPSANMAASMMRDTSGRQGSVSVTDRGYSATVSTHRIIRESICQAVFLALKVLILSFQKQMTVHWPKVAKIVRDLINKRAGGPSLYTFLDFILAVNSPVTLMIVPLVQQKLMWQKPSSDQEAHWQSEFRERLGQRATSSKCYYTMLMEFSHELHQLKDELTNRPLEVPRSQTPTIHSDSGSTQSIGGHRLSYSRPPSDSRRLSFNAMNKLGRLAPGSFGKGGPSPQDTQMTIDESIIAEDTEGESSQVPSTPKEMQKSPSMPHGSFKSNAGSGRQRSSFGWRSSAKWRRDSKGQSESSMGDSERSVQSLEMHDMMPHRRTKSFSRRKAPSFEEAAQPTTSEEPIARVALVPLNATALSTTTNVSYHIQV</sequence>
<dbReference type="WBParaSite" id="PSAMB.scaffold39size102378.g3546.t1">
    <property type="protein sequence ID" value="PSAMB.scaffold39size102378.g3546.t1"/>
    <property type="gene ID" value="PSAMB.scaffold39size102378.g3546"/>
</dbReference>
<feature type="region of interest" description="Disordered" evidence="1">
    <location>
        <begin position="792"/>
        <end position="827"/>
    </location>
</feature>
<proteinExistence type="predicted"/>
<keyword evidence="5" id="KW-1185">Reference proteome</keyword>
<feature type="compositionally biased region" description="Polar residues" evidence="1">
    <location>
        <begin position="3514"/>
        <end position="3529"/>
    </location>
</feature>
<protein>
    <submittedName>
        <fullName evidence="6">Protein unc-80 homolog</fullName>
    </submittedName>
</protein>
<feature type="compositionally biased region" description="Basic and acidic residues" evidence="1">
    <location>
        <begin position="446"/>
        <end position="456"/>
    </location>
</feature>
<feature type="compositionally biased region" description="Polar residues" evidence="1">
    <location>
        <begin position="1918"/>
        <end position="1936"/>
    </location>
</feature>
<feature type="region of interest" description="Disordered" evidence="1">
    <location>
        <begin position="722"/>
        <end position="779"/>
    </location>
</feature>
<feature type="domain" description="Cation channel complex component UNC80 N-terminal" evidence="2">
    <location>
        <begin position="134"/>
        <end position="198"/>
    </location>
</feature>
<feature type="region of interest" description="Disordered" evidence="1">
    <location>
        <begin position="3488"/>
        <end position="3587"/>
    </location>
</feature>
<evidence type="ECO:0000259" key="3">
    <source>
        <dbReference type="Pfam" id="PF19424"/>
    </source>
</evidence>
<dbReference type="GO" id="GO:0005261">
    <property type="term" value="F:monoatomic cation channel activity"/>
    <property type="evidence" value="ECO:0007669"/>
    <property type="project" value="TreeGrafter"/>
</dbReference>
<feature type="region of interest" description="Disordered" evidence="1">
    <location>
        <begin position="1270"/>
        <end position="1304"/>
    </location>
</feature>
<evidence type="ECO:0000313" key="6">
    <source>
        <dbReference type="WBParaSite" id="PSAMB.scaffold39size102378.g3546.t1"/>
    </source>
</evidence>
<feature type="compositionally biased region" description="Polar residues" evidence="1">
    <location>
        <begin position="1623"/>
        <end position="1632"/>
    </location>
</feature>
<feature type="region of interest" description="Disordered" evidence="1">
    <location>
        <begin position="2033"/>
        <end position="2057"/>
    </location>
</feature>
<feature type="compositionally biased region" description="Basic residues" evidence="1">
    <location>
        <begin position="1759"/>
        <end position="1772"/>
    </location>
</feature>
<feature type="compositionally biased region" description="Polar residues" evidence="1">
    <location>
        <begin position="671"/>
        <end position="680"/>
    </location>
</feature>
<reference evidence="6" key="1">
    <citation type="submission" date="2022-11" db="UniProtKB">
        <authorList>
            <consortium name="WormBaseParasite"/>
        </authorList>
    </citation>
    <scope>IDENTIFICATION</scope>
</reference>
<dbReference type="PANTHER" id="PTHR31781">
    <property type="entry name" value="UNC80"/>
    <property type="match status" value="1"/>
</dbReference>
<feature type="compositionally biased region" description="Basic and acidic residues" evidence="1">
    <location>
        <begin position="1053"/>
        <end position="1067"/>
    </location>
</feature>
<dbReference type="Proteomes" id="UP000887566">
    <property type="component" value="Unplaced"/>
</dbReference>
<dbReference type="Pfam" id="PF15778">
    <property type="entry name" value="UNC80_N"/>
    <property type="match status" value="2"/>
</dbReference>
<name>A0A914WGX9_9BILA</name>
<feature type="compositionally biased region" description="Low complexity" evidence="1">
    <location>
        <begin position="1234"/>
        <end position="1250"/>
    </location>
</feature>
<feature type="region of interest" description="Disordered" evidence="1">
    <location>
        <begin position="1144"/>
        <end position="1257"/>
    </location>
</feature>
<feature type="domain" description="Cation channel complex component UNC80 N-terminal" evidence="2">
    <location>
        <begin position="58"/>
        <end position="91"/>
    </location>
</feature>
<feature type="region of interest" description="Disordered" evidence="1">
    <location>
        <begin position="3414"/>
        <end position="3450"/>
    </location>
</feature>
<feature type="region of interest" description="Disordered" evidence="1">
    <location>
        <begin position="441"/>
        <end position="537"/>
    </location>
</feature>
<feature type="compositionally biased region" description="Polar residues" evidence="1">
    <location>
        <begin position="1675"/>
        <end position="1685"/>
    </location>
</feature>
<feature type="compositionally biased region" description="Polar residues" evidence="1">
    <location>
        <begin position="3417"/>
        <end position="3433"/>
    </location>
</feature>
<feature type="compositionally biased region" description="Low complexity" evidence="1">
    <location>
        <begin position="1039"/>
        <end position="1052"/>
    </location>
</feature>
<feature type="compositionally biased region" description="Basic and acidic residues" evidence="1">
    <location>
        <begin position="731"/>
        <end position="742"/>
    </location>
</feature>
<dbReference type="GO" id="GO:0030424">
    <property type="term" value="C:axon"/>
    <property type="evidence" value="ECO:0007669"/>
    <property type="project" value="TreeGrafter"/>
</dbReference>
<feature type="compositionally biased region" description="Basic residues" evidence="1">
    <location>
        <begin position="3565"/>
        <end position="3576"/>
    </location>
</feature>
<feature type="domain" description="Protein UNC80 central region" evidence="3">
    <location>
        <begin position="1362"/>
        <end position="1638"/>
    </location>
</feature>
<feature type="compositionally biased region" description="Polar residues" evidence="1">
    <location>
        <begin position="3542"/>
        <end position="3556"/>
    </location>
</feature>
<feature type="compositionally biased region" description="Basic and acidic residues" evidence="1">
    <location>
        <begin position="293"/>
        <end position="312"/>
    </location>
</feature>
<feature type="compositionally biased region" description="Low complexity" evidence="1">
    <location>
        <begin position="1737"/>
        <end position="1756"/>
    </location>
</feature>
<feature type="region of interest" description="Disordered" evidence="1">
    <location>
        <begin position="671"/>
        <end position="710"/>
    </location>
</feature>
<feature type="region of interest" description="Disordered" evidence="1">
    <location>
        <begin position="1902"/>
        <end position="1950"/>
    </location>
</feature>
<evidence type="ECO:0000259" key="2">
    <source>
        <dbReference type="Pfam" id="PF15778"/>
    </source>
</evidence>
<evidence type="ECO:0000313" key="5">
    <source>
        <dbReference type="Proteomes" id="UP000887566"/>
    </source>
</evidence>
<dbReference type="Pfam" id="PF19424">
    <property type="entry name" value="UNC80"/>
    <property type="match status" value="2"/>
</dbReference>
<feature type="domain" description="Protein UNC80 central region" evidence="3">
    <location>
        <begin position="1954"/>
        <end position="2335"/>
    </location>
</feature>
<dbReference type="GO" id="GO:0055080">
    <property type="term" value="P:monoatomic cation homeostasis"/>
    <property type="evidence" value="ECO:0007669"/>
    <property type="project" value="TreeGrafter"/>
</dbReference>
<feature type="domain" description="Protein UNC80 C-terminal" evidence="4">
    <location>
        <begin position="2360"/>
        <end position="3408"/>
    </location>
</feature>
<feature type="region of interest" description="Disordered" evidence="1">
    <location>
        <begin position="1619"/>
        <end position="1711"/>
    </location>
</feature>
<evidence type="ECO:0000259" key="4">
    <source>
        <dbReference type="Pfam" id="PF20262"/>
    </source>
</evidence>
<feature type="region of interest" description="Disordered" evidence="1">
    <location>
        <begin position="1737"/>
        <end position="1815"/>
    </location>
</feature>
<dbReference type="InterPro" id="IPR045852">
    <property type="entry name" value="UNC80_central"/>
</dbReference>
<feature type="region of interest" description="Disordered" evidence="1">
    <location>
        <begin position="1038"/>
        <end position="1077"/>
    </location>
</feature>
<evidence type="ECO:0000256" key="1">
    <source>
        <dbReference type="SAM" id="MobiDB-lite"/>
    </source>
</evidence>
<dbReference type="Pfam" id="PF20262">
    <property type="entry name" value="UNC80_C"/>
    <property type="match status" value="1"/>
</dbReference>
<dbReference type="InterPro" id="IPR031542">
    <property type="entry name" value="UNC80_N"/>
</dbReference>
<feature type="compositionally biased region" description="Low complexity" evidence="1">
    <location>
        <begin position="492"/>
        <end position="529"/>
    </location>
</feature>
<organism evidence="5 6">
    <name type="scientific">Plectus sambesii</name>
    <dbReference type="NCBI Taxonomy" id="2011161"/>
    <lineage>
        <taxon>Eukaryota</taxon>
        <taxon>Metazoa</taxon>
        <taxon>Ecdysozoa</taxon>
        <taxon>Nematoda</taxon>
        <taxon>Chromadorea</taxon>
        <taxon>Plectida</taxon>
        <taxon>Plectina</taxon>
        <taxon>Plectoidea</taxon>
        <taxon>Plectidae</taxon>
        <taxon>Plectus</taxon>
    </lineage>
</organism>
<feature type="region of interest" description="Disordered" evidence="1">
    <location>
        <begin position="241"/>
        <end position="315"/>
    </location>
</feature>
<accession>A0A914WGX9</accession>
<dbReference type="PANTHER" id="PTHR31781:SF1">
    <property type="entry name" value="PROTEIN UNC-80 HOMOLOG"/>
    <property type="match status" value="1"/>
</dbReference>